<dbReference type="Gene3D" id="3.40.50.1820">
    <property type="entry name" value="alpha/beta hydrolase"/>
    <property type="match status" value="1"/>
</dbReference>
<dbReference type="SUPFAM" id="SSF53474">
    <property type="entry name" value="alpha/beta-Hydrolases"/>
    <property type="match status" value="1"/>
</dbReference>
<gene>
    <name evidence="3" type="ORF">CA13_48120</name>
</gene>
<evidence type="ECO:0000256" key="1">
    <source>
        <dbReference type="SAM" id="SignalP"/>
    </source>
</evidence>
<name>A0A5C5Z8B5_9BACT</name>
<dbReference type="PANTHER" id="PTHR37946">
    <property type="entry name" value="SLL1969 PROTEIN"/>
    <property type="match status" value="1"/>
</dbReference>
<sequence length="430" mass="47482" precursor="true">MVSRLFFSLLCRTIALSLFFLFGFSSMQAQPPATPRRPAAPETLAPEVPKRFIELVIPAKEGIVQWADVAVLVSRSMMLDQATVERLLPTGQMDLRSVTSAFVLMGIDMAMGDSMSIRMGNDLTGQPSLLLRCDPTAFGAETPPALAKPVVLDVDDDWEIRSTKFPLVVCFHGLKSHSSRFDDFRRFLKQNEFATATIGYDDSQSIADTASQVASIVERRFAREGRPKMVLVGHSMGGLVAREWIENPKLVSKNVVQLITVGSPHGGSNWASLPPMLDLFSEGRLDAEDLVDVLLHRPSEAGIRDLQPSSEFLNELRRRPLRPNVRYTTIVGTASTVSAPELDVLRQTLVDLDKDGSLFRLIRPRIAPLLGGFDELVEGKGDGVVAVENAVIQGVADIVKVPSTHFEFFRRDADSRTQVVWEAILNRIES</sequence>
<reference evidence="3 4" key="1">
    <citation type="submission" date="2019-02" db="EMBL/GenBank/DDBJ databases">
        <title>Deep-cultivation of Planctomycetes and their phenomic and genomic characterization uncovers novel biology.</title>
        <authorList>
            <person name="Wiegand S."/>
            <person name="Jogler M."/>
            <person name="Boedeker C."/>
            <person name="Pinto D."/>
            <person name="Vollmers J."/>
            <person name="Rivas-Marin E."/>
            <person name="Kohn T."/>
            <person name="Peeters S.H."/>
            <person name="Heuer A."/>
            <person name="Rast P."/>
            <person name="Oberbeckmann S."/>
            <person name="Bunk B."/>
            <person name="Jeske O."/>
            <person name="Meyerdierks A."/>
            <person name="Storesund J.E."/>
            <person name="Kallscheuer N."/>
            <person name="Luecker S."/>
            <person name="Lage O.M."/>
            <person name="Pohl T."/>
            <person name="Merkel B.J."/>
            <person name="Hornburger P."/>
            <person name="Mueller R.-W."/>
            <person name="Bruemmer F."/>
            <person name="Labrenz M."/>
            <person name="Spormann A.M."/>
            <person name="Op Den Camp H."/>
            <person name="Overmann J."/>
            <person name="Amann R."/>
            <person name="Jetten M.S.M."/>
            <person name="Mascher T."/>
            <person name="Medema M.H."/>
            <person name="Devos D.P."/>
            <person name="Kaster A.-K."/>
            <person name="Ovreas L."/>
            <person name="Rohde M."/>
            <person name="Galperin M.Y."/>
            <person name="Jogler C."/>
        </authorList>
    </citation>
    <scope>NUCLEOTIDE SEQUENCE [LARGE SCALE GENOMIC DNA]</scope>
    <source>
        <strain evidence="3 4">CA13</strain>
    </source>
</reference>
<dbReference type="Pfam" id="PF07819">
    <property type="entry name" value="PGAP1"/>
    <property type="match status" value="1"/>
</dbReference>
<organism evidence="3 4">
    <name type="scientific">Novipirellula herctigrandis</name>
    <dbReference type="NCBI Taxonomy" id="2527986"/>
    <lineage>
        <taxon>Bacteria</taxon>
        <taxon>Pseudomonadati</taxon>
        <taxon>Planctomycetota</taxon>
        <taxon>Planctomycetia</taxon>
        <taxon>Pirellulales</taxon>
        <taxon>Pirellulaceae</taxon>
        <taxon>Novipirellula</taxon>
    </lineage>
</organism>
<evidence type="ECO:0000313" key="3">
    <source>
        <dbReference type="EMBL" id="TWT83347.1"/>
    </source>
</evidence>
<feature type="domain" description="GPI inositol-deacylase PGAP1-like alpha/beta" evidence="2">
    <location>
        <begin position="222"/>
        <end position="268"/>
    </location>
</feature>
<dbReference type="InterPro" id="IPR029058">
    <property type="entry name" value="AB_hydrolase_fold"/>
</dbReference>
<keyword evidence="1" id="KW-0732">Signal</keyword>
<evidence type="ECO:0000259" key="2">
    <source>
        <dbReference type="Pfam" id="PF07819"/>
    </source>
</evidence>
<feature type="signal peptide" evidence="1">
    <location>
        <begin position="1"/>
        <end position="29"/>
    </location>
</feature>
<dbReference type="EMBL" id="SJPJ01000001">
    <property type="protein sequence ID" value="TWT83347.1"/>
    <property type="molecule type" value="Genomic_DNA"/>
</dbReference>
<comment type="caution">
    <text evidence="3">The sequence shown here is derived from an EMBL/GenBank/DDBJ whole genome shotgun (WGS) entry which is preliminary data.</text>
</comment>
<dbReference type="AlphaFoldDB" id="A0A5C5Z8B5"/>
<evidence type="ECO:0000313" key="4">
    <source>
        <dbReference type="Proteomes" id="UP000315010"/>
    </source>
</evidence>
<feature type="chain" id="PRO_5023037035" evidence="1">
    <location>
        <begin position="30"/>
        <end position="430"/>
    </location>
</feature>
<dbReference type="InterPro" id="IPR012908">
    <property type="entry name" value="PGAP1-ab_dom-like"/>
</dbReference>
<keyword evidence="4" id="KW-1185">Reference proteome</keyword>
<protein>
    <submittedName>
        <fullName evidence="3">PGAP1-like protein</fullName>
    </submittedName>
</protein>
<dbReference type="Proteomes" id="UP000315010">
    <property type="component" value="Unassembled WGS sequence"/>
</dbReference>
<proteinExistence type="predicted"/>
<dbReference type="GO" id="GO:0016788">
    <property type="term" value="F:hydrolase activity, acting on ester bonds"/>
    <property type="evidence" value="ECO:0007669"/>
    <property type="project" value="InterPro"/>
</dbReference>
<accession>A0A5C5Z8B5</accession>
<dbReference type="PANTHER" id="PTHR37946:SF1">
    <property type="entry name" value="SLL1969 PROTEIN"/>
    <property type="match status" value="1"/>
</dbReference>